<dbReference type="InterPro" id="IPR036365">
    <property type="entry name" value="PGBD-like_sf"/>
</dbReference>
<dbReference type="InterPro" id="IPR055210">
    <property type="entry name" value="CtpA/B_N"/>
</dbReference>
<evidence type="ECO:0000313" key="8">
    <source>
        <dbReference type="Proteomes" id="UP000661691"/>
    </source>
</evidence>
<dbReference type="SUPFAM" id="SSF52096">
    <property type="entry name" value="ClpP/crotonase"/>
    <property type="match status" value="1"/>
</dbReference>
<dbReference type="Pfam" id="PF01471">
    <property type="entry name" value="PG_binding_1"/>
    <property type="match status" value="1"/>
</dbReference>
<dbReference type="Gene3D" id="1.10.101.10">
    <property type="entry name" value="PGBD-like superfamily/PGBD"/>
    <property type="match status" value="1"/>
</dbReference>
<evidence type="ECO:0000256" key="3">
    <source>
        <dbReference type="ARBA" id="ARBA00022801"/>
    </source>
</evidence>
<dbReference type="InterPro" id="IPR036034">
    <property type="entry name" value="PDZ_sf"/>
</dbReference>
<dbReference type="SMART" id="SM00245">
    <property type="entry name" value="TSPc"/>
    <property type="match status" value="1"/>
</dbReference>
<dbReference type="GO" id="GO:0006508">
    <property type="term" value="P:proteolysis"/>
    <property type="evidence" value="ECO:0007669"/>
    <property type="project" value="UniProtKB-KW"/>
</dbReference>
<keyword evidence="3 5" id="KW-0378">Hydrolase</keyword>
<evidence type="ECO:0000259" key="6">
    <source>
        <dbReference type="PROSITE" id="PS50106"/>
    </source>
</evidence>
<gene>
    <name evidence="7" type="ORF">IC620_07535</name>
</gene>
<dbReference type="InterPro" id="IPR001478">
    <property type="entry name" value="PDZ"/>
</dbReference>
<name>A0A926N5Y0_9BACL</name>
<feature type="domain" description="PDZ" evidence="6">
    <location>
        <begin position="108"/>
        <end position="172"/>
    </location>
</feature>
<dbReference type="RefSeq" id="WP_191139624.1">
    <property type="nucleotide sequence ID" value="NZ_JACXAG020000003.1"/>
</dbReference>
<dbReference type="InterPro" id="IPR005151">
    <property type="entry name" value="Tail-specific_protease"/>
</dbReference>
<evidence type="ECO:0000256" key="4">
    <source>
        <dbReference type="ARBA" id="ARBA00022825"/>
    </source>
</evidence>
<dbReference type="SUPFAM" id="SSF50156">
    <property type="entry name" value="PDZ domain-like"/>
    <property type="match status" value="1"/>
</dbReference>
<dbReference type="FunFam" id="3.30.750.44:FF:000001">
    <property type="entry name" value="S41 family peptidase"/>
    <property type="match status" value="1"/>
</dbReference>
<dbReference type="PANTHER" id="PTHR32060:SF29">
    <property type="entry name" value="CARBOXY-TERMINAL PROCESSING PROTEASE CTPB"/>
    <property type="match status" value="1"/>
</dbReference>
<dbReference type="InterPro" id="IPR029045">
    <property type="entry name" value="ClpP/crotonase-like_dom_sf"/>
</dbReference>
<keyword evidence="2 5" id="KW-0645">Protease</keyword>
<dbReference type="Gene3D" id="3.30.750.44">
    <property type="match status" value="1"/>
</dbReference>
<dbReference type="PANTHER" id="PTHR32060">
    <property type="entry name" value="TAIL-SPECIFIC PROTEASE"/>
    <property type="match status" value="1"/>
</dbReference>
<dbReference type="InterPro" id="IPR041489">
    <property type="entry name" value="PDZ_6"/>
</dbReference>
<proteinExistence type="inferred from homology"/>
<reference evidence="8" key="1">
    <citation type="submission" date="2022-10" db="EMBL/GenBank/DDBJ databases">
        <title>A novel bacterium of genus Hazenella, isolated from South China Sea.</title>
        <authorList>
            <person name="Huang H."/>
            <person name="Mo K."/>
            <person name="Hu Y."/>
        </authorList>
    </citation>
    <scope>NUCLEOTIDE SEQUENCE [LARGE SCALE GENOMIC DNA]</scope>
    <source>
        <strain evidence="8">IB182357</strain>
    </source>
</reference>
<evidence type="ECO:0000256" key="1">
    <source>
        <dbReference type="ARBA" id="ARBA00009179"/>
    </source>
</evidence>
<keyword evidence="8" id="KW-1185">Reference proteome</keyword>
<dbReference type="Pfam" id="PF22694">
    <property type="entry name" value="CtpB_N-like"/>
    <property type="match status" value="1"/>
</dbReference>
<comment type="caution">
    <text evidence="7">The sequence shown here is derived from an EMBL/GenBank/DDBJ whole genome shotgun (WGS) entry which is preliminary data.</text>
</comment>
<dbReference type="SMART" id="SM00228">
    <property type="entry name" value="PDZ"/>
    <property type="match status" value="1"/>
</dbReference>
<sequence length="487" mass="53192">MKFSGRLVALIVVVSVVFSSLGTAVVLGNGGLWDQLMGESSLLSGTISEEKQGFDEEKLRKAYRLIQSNYVRDVTDQKLMDGAIQGMVKALEDPYSAYMDPKQANQFKSDLKSSFTGIGAEVTMRNGRLTIVSPFKDSPAAKAGVRPEDQVIKVNDKSLEGLDINAAVSHIRGPKGTKAELEIVRPGVQDILKITVIRDEIPIHTVETKMLADQIGLITITQFSEKTADEFESGIAELEKQGIKGLVIDVRGNPGGLLPTVLQMSDALIAKDKMVLITEDKQGKRQEFKSNGSATKSYPINVLINKGSASASEILAAVLKESGGYQLVGETTFGKGTVQSAEEFTDGSNMKITIAKWLTPTGKWIDQNGGSKGIKPDVEVKAPDYYQAFPPYPEKPLKKNDNSVEVKNMQMVLDALGYKPGRTDGYFDDRTDLAVKAFQKTKDITANGQFDTKTAEQLRESFTAFLQDPKQDVQLQVAAELLKKQIK</sequence>
<dbReference type="SUPFAM" id="SSF47090">
    <property type="entry name" value="PGBD-like"/>
    <property type="match status" value="1"/>
</dbReference>
<dbReference type="EMBL" id="JACXAH010000008">
    <property type="protein sequence ID" value="MBD1372214.1"/>
    <property type="molecule type" value="Genomic_DNA"/>
</dbReference>
<dbReference type="FunFam" id="2.30.42.10:FF:000063">
    <property type="entry name" value="Peptidase, S41 family"/>
    <property type="match status" value="1"/>
</dbReference>
<dbReference type="Gene3D" id="3.90.226.10">
    <property type="entry name" value="2-enoyl-CoA Hydratase, Chain A, domain 1"/>
    <property type="match status" value="1"/>
</dbReference>
<dbReference type="GO" id="GO:0007165">
    <property type="term" value="P:signal transduction"/>
    <property type="evidence" value="ECO:0007669"/>
    <property type="project" value="TreeGrafter"/>
</dbReference>
<dbReference type="Pfam" id="PF17820">
    <property type="entry name" value="PDZ_6"/>
    <property type="match status" value="1"/>
</dbReference>
<organism evidence="7 8">
    <name type="scientific">Polycladospora coralii</name>
    <dbReference type="NCBI Taxonomy" id="2771432"/>
    <lineage>
        <taxon>Bacteria</taxon>
        <taxon>Bacillati</taxon>
        <taxon>Bacillota</taxon>
        <taxon>Bacilli</taxon>
        <taxon>Bacillales</taxon>
        <taxon>Thermoactinomycetaceae</taxon>
        <taxon>Polycladospora</taxon>
    </lineage>
</organism>
<dbReference type="CDD" id="cd06782">
    <property type="entry name" value="cpPDZ_CPP-like"/>
    <property type="match status" value="1"/>
</dbReference>
<dbReference type="Proteomes" id="UP000661691">
    <property type="component" value="Unassembled WGS sequence"/>
</dbReference>
<dbReference type="GO" id="GO:0004175">
    <property type="term" value="F:endopeptidase activity"/>
    <property type="evidence" value="ECO:0007669"/>
    <property type="project" value="TreeGrafter"/>
</dbReference>
<dbReference type="InterPro" id="IPR036366">
    <property type="entry name" value="PGBDSf"/>
</dbReference>
<dbReference type="GO" id="GO:0008236">
    <property type="term" value="F:serine-type peptidase activity"/>
    <property type="evidence" value="ECO:0007669"/>
    <property type="project" value="UniProtKB-KW"/>
</dbReference>
<protein>
    <submittedName>
        <fullName evidence="7">PDZ domain-containing protein</fullName>
    </submittedName>
</protein>
<evidence type="ECO:0000256" key="2">
    <source>
        <dbReference type="ARBA" id="ARBA00022670"/>
    </source>
</evidence>
<dbReference type="InterPro" id="IPR004447">
    <property type="entry name" value="Peptidase_S41A"/>
</dbReference>
<dbReference type="AlphaFoldDB" id="A0A926N5Y0"/>
<dbReference type="CDD" id="cd07560">
    <property type="entry name" value="Peptidase_S41_CPP"/>
    <property type="match status" value="1"/>
</dbReference>
<dbReference type="NCBIfam" id="TIGR00225">
    <property type="entry name" value="prc"/>
    <property type="match status" value="1"/>
</dbReference>
<dbReference type="PROSITE" id="PS50106">
    <property type="entry name" value="PDZ"/>
    <property type="match status" value="1"/>
</dbReference>
<keyword evidence="4 5" id="KW-0720">Serine protease</keyword>
<comment type="similarity">
    <text evidence="1 5">Belongs to the peptidase S41A family.</text>
</comment>
<dbReference type="GO" id="GO:0030288">
    <property type="term" value="C:outer membrane-bounded periplasmic space"/>
    <property type="evidence" value="ECO:0007669"/>
    <property type="project" value="TreeGrafter"/>
</dbReference>
<accession>A0A926N5Y0</accession>
<dbReference type="Pfam" id="PF03572">
    <property type="entry name" value="Peptidase_S41"/>
    <property type="match status" value="1"/>
</dbReference>
<evidence type="ECO:0000256" key="5">
    <source>
        <dbReference type="RuleBase" id="RU004404"/>
    </source>
</evidence>
<evidence type="ECO:0000313" key="7">
    <source>
        <dbReference type="EMBL" id="MBD1372214.1"/>
    </source>
</evidence>
<dbReference type="Gene3D" id="2.30.42.10">
    <property type="match status" value="1"/>
</dbReference>
<dbReference type="InterPro" id="IPR002477">
    <property type="entry name" value="Peptidoglycan-bd-like"/>
</dbReference>